<evidence type="ECO:0000259" key="1">
    <source>
        <dbReference type="PROSITE" id="PS51186"/>
    </source>
</evidence>
<organism evidence="2 3">
    <name type="scientific">Polymorphospora rubra</name>
    <dbReference type="NCBI Taxonomy" id="338584"/>
    <lineage>
        <taxon>Bacteria</taxon>
        <taxon>Bacillati</taxon>
        <taxon>Actinomycetota</taxon>
        <taxon>Actinomycetes</taxon>
        <taxon>Micromonosporales</taxon>
        <taxon>Micromonosporaceae</taxon>
        <taxon>Polymorphospora</taxon>
    </lineage>
</organism>
<reference evidence="2" key="1">
    <citation type="submission" date="2020-08" db="EMBL/GenBank/DDBJ databases">
        <title>Whole genome shotgun sequence of Polymorphospora rubra NBRC 101157.</title>
        <authorList>
            <person name="Komaki H."/>
            <person name="Tamura T."/>
        </authorList>
    </citation>
    <scope>NUCLEOTIDE SEQUENCE</scope>
    <source>
        <strain evidence="2">NBRC 101157</strain>
    </source>
</reference>
<protein>
    <recommendedName>
        <fullName evidence="1">N-acetyltransferase domain-containing protein</fullName>
    </recommendedName>
</protein>
<dbReference type="Gene3D" id="3.40.630.30">
    <property type="match status" value="1"/>
</dbReference>
<dbReference type="InterPro" id="IPR000182">
    <property type="entry name" value="GNAT_dom"/>
</dbReference>
<accession>A0A810MU16</accession>
<proteinExistence type="predicted"/>
<sequence length="340" mass="36551">MGEREKRMRTGSRVYTVPAMSLEVRPFEAADLAACGVLLAGRHRRHRVAQPLLSPRFEDVDAAVAELTAAYGTENASGAVAFRAGVPVGFLLGAPKTSPLWGPNIWVEAAGQAVTDAEVMRDLYGVAATRWVDEGRTAHFVIVPSHDEELVGAWFRLGFGQQHAHAIRPAEKVAAPSASGVSARRAVRADIPELARLDLELPLHQGLAPTFSAGRVGTVEESLADWEDDIDNPEYATFVVERDGKVVGSAIGCALEKSSSHLSLALPDNAGFLAYAAVYAHARGAGAGRALGEAVIDWSVDSGFDSVVTDWRVTNLLSSRTWPRLGFTETFLRLHRTIGY</sequence>
<feature type="domain" description="N-acetyltransferase" evidence="1">
    <location>
        <begin position="181"/>
        <end position="340"/>
    </location>
</feature>
<dbReference type="Pfam" id="PF00583">
    <property type="entry name" value="Acetyltransf_1"/>
    <property type="match status" value="1"/>
</dbReference>
<dbReference type="Proteomes" id="UP000680866">
    <property type="component" value="Chromosome"/>
</dbReference>
<dbReference type="CDD" id="cd04301">
    <property type="entry name" value="NAT_SF"/>
    <property type="match status" value="1"/>
</dbReference>
<dbReference type="GO" id="GO:0016747">
    <property type="term" value="F:acyltransferase activity, transferring groups other than amino-acyl groups"/>
    <property type="evidence" value="ECO:0007669"/>
    <property type="project" value="InterPro"/>
</dbReference>
<dbReference type="SUPFAM" id="SSF55729">
    <property type="entry name" value="Acyl-CoA N-acyltransferases (Nat)"/>
    <property type="match status" value="1"/>
</dbReference>
<gene>
    <name evidence="2" type="ORF">Prubr_11050</name>
</gene>
<dbReference type="KEGG" id="pry:Prubr_11050"/>
<dbReference type="PROSITE" id="PS51186">
    <property type="entry name" value="GNAT"/>
    <property type="match status" value="1"/>
</dbReference>
<keyword evidence="3" id="KW-1185">Reference proteome</keyword>
<evidence type="ECO:0000313" key="3">
    <source>
        <dbReference type="Proteomes" id="UP000680866"/>
    </source>
</evidence>
<dbReference type="EMBL" id="AP023359">
    <property type="protein sequence ID" value="BCJ64084.1"/>
    <property type="molecule type" value="Genomic_DNA"/>
</dbReference>
<evidence type="ECO:0000313" key="2">
    <source>
        <dbReference type="EMBL" id="BCJ64084.1"/>
    </source>
</evidence>
<dbReference type="AlphaFoldDB" id="A0A810MU16"/>
<dbReference type="InterPro" id="IPR016181">
    <property type="entry name" value="Acyl_CoA_acyltransferase"/>
</dbReference>
<name>A0A810MU16_9ACTN</name>